<sequence>MTGKTWVLLPGLDGSGLLFEEFVRCRPRANVSIVRYPLDPSWRLDDYVDHVEAAIEAVLPCVVVAESFSGPIALRLQRRNRRVAGVVLAASFVERPNPLLGLVPLESIGARWQHALTSMALVRLMCLDFHASAGLASAVQRVVRALPIEVVRSRLRLLRDLDERATLESLDVPWLALVPRSDRLVPFSAFPAGGLGEVASVDGPHFLLQARPEACWRSIEAWSAERLSGI</sequence>
<gene>
    <name evidence="1" type="ORF">ACFO6Q_05705</name>
</gene>
<proteinExistence type="predicted"/>
<dbReference type="Proteomes" id="UP001595886">
    <property type="component" value="Unassembled WGS sequence"/>
</dbReference>
<dbReference type="Gene3D" id="3.40.50.1820">
    <property type="entry name" value="alpha/beta hydrolase"/>
    <property type="match status" value="1"/>
</dbReference>
<keyword evidence="1" id="KW-0378">Hydrolase</keyword>
<accession>A0ABV9QWG7</accession>
<dbReference type="EMBL" id="JBHSHD010000005">
    <property type="protein sequence ID" value="MFC4819807.1"/>
    <property type="molecule type" value="Genomic_DNA"/>
</dbReference>
<dbReference type="RefSeq" id="WP_380019601.1">
    <property type="nucleotide sequence ID" value="NZ_JBHSHD010000005.1"/>
</dbReference>
<name>A0ABV9QWG7_9GAMM</name>
<dbReference type="GO" id="GO:0016787">
    <property type="term" value="F:hydrolase activity"/>
    <property type="evidence" value="ECO:0007669"/>
    <property type="project" value="UniProtKB-KW"/>
</dbReference>
<reference evidence="2" key="1">
    <citation type="journal article" date="2019" name="Int. J. Syst. Evol. Microbiol.">
        <title>The Global Catalogue of Microorganisms (GCM) 10K type strain sequencing project: providing services to taxonomists for standard genome sequencing and annotation.</title>
        <authorList>
            <consortium name="The Broad Institute Genomics Platform"/>
            <consortium name="The Broad Institute Genome Sequencing Center for Infectious Disease"/>
            <person name="Wu L."/>
            <person name="Ma J."/>
        </authorList>
    </citation>
    <scope>NUCLEOTIDE SEQUENCE [LARGE SCALE GENOMIC DNA]</scope>
    <source>
        <strain evidence="2">CCUG 30340</strain>
    </source>
</reference>
<keyword evidence="2" id="KW-1185">Reference proteome</keyword>
<comment type="caution">
    <text evidence="1">The sequence shown here is derived from an EMBL/GenBank/DDBJ whole genome shotgun (WGS) entry which is preliminary data.</text>
</comment>
<protein>
    <submittedName>
        <fullName evidence="1">Alpha/beta fold hydrolase</fullName>
    </submittedName>
</protein>
<organism evidence="1 2">
    <name type="scientific">Dokdonella ginsengisoli</name>
    <dbReference type="NCBI Taxonomy" id="363846"/>
    <lineage>
        <taxon>Bacteria</taxon>
        <taxon>Pseudomonadati</taxon>
        <taxon>Pseudomonadota</taxon>
        <taxon>Gammaproteobacteria</taxon>
        <taxon>Lysobacterales</taxon>
        <taxon>Rhodanobacteraceae</taxon>
        <taxon>Dokdonella</taxon>
    </lineage>
</organism>
<evidence type="ECO:0000313" key="2">
    <source>
        <dbReference type="Proteomes" id="UP001595886"/>
    </source>
</evidence>
<dbReference type="InterPro" id="IPR029058">
    <property type="entry name" value="AB_hydrolase_fold"/>
</dbReference>
<evidence type="ECO:0000313" key="1">
    <source>
        <dbReference type="EMBL" id="MFC4819807.1"/>
    </source>
</evidence>
<dbReference type="SUPFAM" id="SSF53474">
    <property type="entry name" value="alpha/beta-Hydrolases"/>
    <property type="match status" value="1"/>
</dbReference>